<evidence type="ECO:0000259" key="1">
    <source>
        <dbReference type="Pfam" id="PF17293"/>
    </source>
</evidence>
<dbReference type="Pfam" id="PF17293">
    <property type="entry name" value="Arm-DNA-bind_5"/>
    <property type="match status" value="1"/>
</dbReference>
<comment type="caution">
    <text evidence="2">The sequence shown here is derived from an EMBL/GenBank/DDBJ whole genome shotgun (WGS) entry which is preliminary data.</text>
</comment>
<dbReference type="EMBL" id="QSRD01000064">
    <property type="protein sequence ID" value="RGK96849.1"/>
    <property type="molecule type" value="Genomic_DNA"/>
</dbReference>
<gene>
    <name evidence="3" type="ORF">DXC89_08490</name>
    <name evidence="2" type="ORF">DXC89_09895</name>
</gene>
<dbReference type="AlphaFoldDB" id="A0A3E4QFY1"/>
<feature type="non-terminal residue" evidence="2">
    <location>
        <position position="88"/>
    </location>
</feature>
<feature type="domain" description="Arm DNA-binding" evidence="1">
    <location>
        <begin position="9"/>
        <end position="87"/>
    </location>
</feature>
<reference evidence="2 4" key="1">
    <citation type="submission" date="2018-08" db="EMBL/GenBank/DDBJ databases">
        <title>A genome reference for cultivated species of the human gut microbiota.</title>
        <authorList>
            <person name="Zou Y."/>
            <person name="Xue W."/>
            <person name="Luo G."/>
        </authorList>
    </citation>
    <scope>NUCLEOTIDE SEQUENCE [LARGE SCALE GENOMIC DNA]</scope>
    <source>
        <strain evidence="2 4">TF09-12</strain>
    </source>
</reference>
<dbReference type="EMBL" id="QSRD01000096">
    <property type="protein sequence ID" value="RGK94665.1"/>
    <property type="molecule type" value="Genomic_DNA"/>
</dbReference>
<accession>A0A3E4QFY1</accession>
<proteinExistence type="predicted"/>
<name>A0A3E4QFY1_9BACT</name>
<evidence type="ECO:0000313" key="4">
    <source>
        <dbReference type="Proteomes" id="UP000260835"/>
    </source>
</evidence>
<organism evidence="2 4">
    <name type="scientific">Prevotella disiens</name>
    <dbReference type="NCBI Taxonomy" id="28130"/>
    <lineage>
        <taxon>Bacteria</taxon>
        <taxon>Pseudomonadati</taxon>
        <taxon>Bacteroidota</taxon>
        <taxon>Bacteroidia</taxon>
        <taxon>Bacteroidales</taxon>
        <taxon>Prevotellaceae</taxon>
        <taxon>Prevotella</taxon>
    </lineage>
</organism>
<sequence>MRTNFKVSFYLRSNYENKEGKSPVMLRVFLNGEMANFGSTKIFVDKSLWNNTTSRLKGRTAEALSANAALDSISTMLNNIYHKFEDDE</sequence>
<protein>
    <submittedName>
        <fullName evidence="2">Site-specific integrase</fullName>
    </submittedName>
</protein>
<dbReference type="RefSeq" id="WP_259299399.1">
    <property type="nucleotide sequence ID" value="NZ_CABOGP010000064.1"/>
</dbReference>
<dbReference type="InterPro" id="IPR035386">
    <property type="entry name" value="Arm-DNA-bind_5"/>
</dbReference>
<evidence type="ECO:0000313" key="2">
    <source>
        <dbReference type="EMBL" id="RGK94665.1"/>
    </source>
</evidence>
<evidence type="ECO:0000313" key="3">
    <source>
        <dbReference type="EMBL" id="RGK96849.1"/>
    </source>
</evidence>
<dbReference type="Proteomes" id="UP000260835">
    <property type="component" value="Unassembled WGS sequence"/>
</dbReference>